<dbReference type="Gene3D" id="3.40.50.300">
    <property type="entry name" value="P-loop containing nucleotide triphosphate hydrolases"/>
    <property type="match status" value="1"/>
</dbReference>
<proteinExistence type="predicted"/>
<dbReference type="PANTHER" id="PTHR48419">
    <property type="entry name" value="SULFOTRANSFERASE DOMAIN-CONTAINING PROTEIN"/>
    <property type="match status" value="1"/>
</dbReference>
<dbReference type="HOGENOM" id="CLU_033907_0_0_1"/>
<dbReference type="InterPro" id="IPR027417">
    <property type="entry name" value="P-loop_NTPase"/>
</dbReference>
<dbReference type="OrthoDB" id="2405944at2759"/>
<dbReference type="KEGG" id="ela:UCREL1_8241"/>
<name>M7SEW2_EUTLA</name>
<dbReference type="STRING" id="1287681.M7SEW2"/>
<reference evidence="2" key="1">
    <citation type="journal article" date="2013" name="Genome Announc.">
        <title>Draft genome sequence of the grapevine dieback fungus Eutypa lata UCR-EL1.</title>
        <authorList>
            <person name="Blanco-Ulate B."/>
            <person name="Rolshausen P.E."/>
            <person name="Cantu D."/>
        </authorList>
    </citation>
    <scope>NUCLEOTIDE SEQUENCE [LARGE SCALE GENOMIC DNA]</scope>
    <source>
        <strain evidence="2">UCR-EL1</strain>
    </source>
</reference>
<protein>
    <recommendedName>
        <fullName evidence="3">P-loop containing nucleoside triphosphate hydrolase protein</fullName>
    </recommendedName>
</protein>
<evidence type="ECO:0008006" key="3">
    <source>
        <dbReference type="Google" id="ProtNLM"/>
    </source>
</evidence>
<dbReference type="InterPro" id="IPR053226">
    <property type="entry name" value="Pyrrolopyrazine_biosynth_F"/>
</dbReference>
<gene>
    <name evidence="1" type="ORF">UCREL1_8241</name>
</gene>
<keyword evidence="2" id="KW-1185">Reference proteome</keyword>
<dbReference type="Proteomes" id="UP000012174">
    <property type="component" value="Unassembled WGS sequence"/>
</dbReference>
<dbReference type="PANTHER" id="PTHR48419:SF1">
    <property type="entry name" value="SULFOTRANSFERASE DOMAIN-CONTAINING PROTEIN"/>
    <property type="match status" value="1"/>
</dbReference>
<dbReference type="SUPFAM" id="SSF52540">
    <property type="entry name" value="P-loop containing nucleoside triphosphate hydrolases"/>
    <property type="match status" value="1"/>
</dbReference>
<dbReference type="eggNOG" id="ENOG502RCNY">
    <property type="taxonomic scope" value="Eukaryota"/>
</dbReference>
<evidence type="ECO:0000313" key="1">
    <source>
        <dbReference type="EMBL" id="EMR64799.1"/>
    </source>
</evidence>
<accession>M7SEW2</accession>
<dbReference type="AlphaFoldDB" id="M7SEW2"/>
<dbReference type="EMBL" id="KB706999">
    <property type="protein sequence ID" value="EMR64799.1"/>
    <property type="molecule type" value="Genomic_DNA"/>
</dbReference>
<evidence type="ECO:0000313" key="2">
    <source>
        <dbReference type="Proteomes" id="UP000012174"/>
    </source>
</evidence>
<sequence length="335" mass="38280">MSAKPIFVATHPRACSTAFERVFMTRRDTLVCEHEPFGDAFYYGPERLSQRFENDPDTREQSGFSETTYQDVFDRINEDDSEDKRIFIKDMAYYLMPPDNKPATIAPCLLKEKTNGAPTITTTNGVRRSGVSEPGNPTIVPLETLKKYHFAFLIRHPRRSIPSYYRCCVPPQSEVTGFTHYMPNEAGYAELVRLFDFLRDQKLVGPARAGEPTAEGEVSITVLDADDLLDKPKEVIEAFCRETGIEYTPDMLSWDDPENQRYVSGVFAKWNGFHNDAINSTKLSARTTAHKTVTEESENEDWRRKYGEEAAKVIRASVDENIPYYEYLKSFAVKV</sequence>
<organism evidence="1 2">
    <name type="scientific">Eutypa lata (strain UCR-EL1)</name>
    <name type="common">Grapevine dieback disease fungus</name>
    <name type="synonym">Eutypa armeniacae</name>
    <dbReference type="NCBI Taxonomy" id="1287681"/>
    <lineage>
        <taxon>Eukaryota</taxon>
        <taxon>Fungi</taxon>
        <taxon>Dikarya</taxon>
        <taxon>Ascomycota</taxon>
        <taxon>Pezizomycotina</taxon>
        <taxon>Sordariomycetes</taxon>
        <taxon>Xylariomycetidae</taxon>
        <taxon>Xylariales</taxon>
        <taxon>Diatrypaceae</taxon>
        <taxon>Eutypa</taxon>
    </lineage>
</organism>
<dbReference type="OMA" id="QCIHEPF"/>